<dbReference type="OMA" id="ICHCLAC"/>
<evidence type="ECO:0000256" key="1">
    <source>
        <dbReference type="ARBA" id="ARBA00005495"/>
    </source>
</evidence>
<protein>
    <recommendedName>
        <fullName evidence="5">CENP-V/GFA domain-containing protein</fullName>
    </recommendedName>
</protein>
<dbReference type="GO" id="GO:0046872">
    <property type="term" value="F:metal ion binding"/>
    <property type="evidence" value="ECO:0007669"/>
    <property type="project" value="UniProtKB-KW"/>
</dbReference>
<dbReference type="InterPro" id="IPR006913">
    <property type="entry name" value="CENP-V/GFA"/>
</dbReference>
<sequence>MTSSSSAKQYTGGCLCRANRYEITPSRRLEIDVCHCIDCQKSSGSAFAANIRVSSSEFRLTKGGTPDVLGAFHSRNTLSGNEVVRHFCTKCGSPIYGNATGFDEVVVITSGTMDAPSEEWVPKAEHFCKDKRTWMADVKGEGIPRHHASAM</sequence>
<dbReference type="InterPro" id="IPR011057">
    <property type="entry name" value="Mss4-like_sf"/>
</dbReference>
<dbReference type="AlphaFoldDB" id="A0A5M3MQW8"/>
<dbReference type="OrthoDB" id="428768at2759"/>
<feature type="domain" description="CENP-V/GFA" evidence="5">
    <location>
        <begin position="10"/>
        <end position="121"/>
    </location>
</feature>
<name>A0A5M3MQW8_CONPW</name>
<comment type="similarity">
    <text evidence="1">Belongs to the Gfa family.</text>
</comment>
<dbReference type="GO" id="GO:0016846">
    <property type="term" value="F:carbon-sulfur lyase activity"/>
    <property type="evidence" value="ECO:0007669"/>
    <property type="project" value="InterPro"/>
</dbReference>
<evidence type="ECO:0000313" key="6">
    <source>
        <dbReference type="EMBL" id="EIW81588.1"/>
    </source>
</evidence>
<reference evidence="7" key="1">
    <citation type="journal article" date="2012" name="Science">
        <title>The Paleozoic origin of enzymatic lignin decomposition reconstructed from 31 fungal genomes.</title>
        <authorList>
            <person name="Floudas D."/>
            <person name="Binder M."/>
            <person name="Riley R."/>
            <person name="Barry K."/>
            <person name="Blanchette R.A."/>
            <person name="Henrissat B."/>
            <person name="Martinez A.T."/>
            <person name="Otillar R."/>
            <person name="Spatafora J.W."/>
            <person name="Yadav J.S."/>
            <person name="Aerts A."/>
            <person name="Benoit I."/>
            <person name="Boyd A."/>
            <person name="Carlson A."/>
            <person name="Copeland A."/>
            <person name="Coutinho P.M."/>
            <person name="de Vries R.P."/>
            <person name="Ferreira P."/>
            <person name="Findley K."/>
            <person name="Foster B."/>
            <person name="Gaskell J."/>
            <person name="Glotzer D."/>
            <person name="Gorecki P."/>
            <person name="Heitman J."/>
            <person name="Hesse C."/>
            <person name="Hori C."/>
            <person name="Igarashi K."/>
            <person name="Jurgens J.A."/>
            <person name="Kallen N."/>
            <person name="Kersten P."/>
            <person name="Kohler A."/>
            <person name="Kuees U."/>
            <person name="Kumar T.K.A."/>
            <person name="Kuo A."/>
            <person name="LaButti K."/>
            <person name="Larrondo L.F."/>
            <person name="Lindquist E."/>
            <person name="Ling A."/>
            <person name="Lombard V."/>
            <person name="Lucas S."/>
            <person name="Lundell T."/>
            <person name="Martin R."/>
            <person name="McLaughlin D.J."/>
            <person name="Morgenstern I."/>
            <person name="Morin E."/>
            <person name="Murat C."/>
            <person name="Nagy L.G."/>
            <person name="Nolan M."/>
            <person name="Ohm R.A."/>
            <person name="Patyshakuliyeva A."/>
            <person name="Rokas A."/>
            <person name="Ruiz-Duenas F.J."/>
            <person name="Sabat G."/>
            <person name="Salamov A."/>
            <person name="Samejima M."/>
            <person name="Schmutz J."/>
            <person name="Slot J.C."/>
            <person name="St John F."/>
            <person name="Stenlid J."/>
            <person name="Sun H."/>
            <person name="Sun S."/>
            <person name="Syed K."/>
            <person name="Tsang A."/>
            <person name="Wiebenga A."/>
            <person name="Young D."/>
            <person name="Pisabarro A."/>
            <person name="Eastwood D.C."/>
            <person name="Martin F."/>
            <person name="Cullen D."/>
            <person name="Grigoriev I.V."/>
            <person name="Hibbett D.S."/>
        </authorList>
    </citation>
    <scope>NUCLEOTIDE SEQUENCE [LARGE SCALE GENOMIC DNA]</scope>
    <source>
        <strain evidence="7">RWD-64-598 SS2</strain>
    </source>
</reference>
<dbReference type="Gene3D" id="3.90.1590.10">
    <property type="entry name" value="glutathione-dependent formaldehyde- activating enzyme (gfa)"/>
    <property type="match status" value="1"/>
</dbReference>
<dbReference type="PANTHER" id="PTHR33337">
    <property type="entry name" value="GFA DOMAIN-CONTAINING PROTEIN"/>
    <property type="match status" value="1"/>
</dbReference>
<evidence type="ECO:0000256" key="4">
    <source>
        <dbReference type="ARBA" id="ARBA00023239"/>
    </source>
</evidence>
<dbReference type="PANTHER" id="PTHR33337:SF40">
    <property type="entry name" value="CENP-V_GFA DOMAIN-CONTAINING PROTEIN-RELATED"/>
    <property type="match status" value="1"/>
</dbReference>
<dbReference type="KEGG" id="cput:CONPUDRAFT_105019"/>
<dbReference type="SUPFAM" id="SSF51316">
    <property type="entry name" value="Mss4-like"/>
    <property type="match status" value="1"/>
</dbReference>
<gene>
    <name evidence="6" type="ORF">CONPUDRAFT_105019</name>
</gene>
<evidence type="ECO:0000256" key="3">
    <source>
        <dbReference type="ARBA" id="ARBA00022833"/>
    </source>
</evidence>
<accession>A0A5M3MQW8</accession>
<dbReference type="RefSeq" id="XP_007768896.1">
    <property type="nucleotide sequence ID" value="XM_007770706.1"/>
</dbReference>
<evidence type="ECO:0000256" key="2">
    <source>
        <dbReference type="ARBA" id="ARBA00022723"/>
    </source>
</evidence>
<organism evidence="6 7">
    <name type="scientific">Coniophora puteana (strain RWD-64-598)</name>
    <name type="common">Brown rot fungus</name>
    <dbReference type="NCBI Taxonomy" id="741705"/>
    <lineage>
        <taxon>Eukaryota</taxon>
        <taxon>Fungi</taxon>
        <taxon>Dikarya</taxon>
        <taxon>Basidiomycota</taxon>
        <taxon>Agaricomycotina</taxon>
        <taxon>Agaricomycetes</taxon>
        <taxon>Agaricomycetidae</taxon>
        <taxon>Boletales</taxon>
        <taxon>Coniophorineae</taxon>
        <taxon>Coniophoraceae</taxon>
        <taxon>Coniophora</taxon>
    </lineage>
</organism>
<comment type="caution">
    <text evidence="6">The sequence shown here is derived from an EMBL/GenBank/DDBJ whole genome shotgun (WGS) entry which is preliminary data.</text>
</comment>
<keyword evidence="2" id="KW-0479">Metal-binding</keyword>
<dbReference type="GeneID" id="19198511"/>
<evidence type="ECO:0000259" key="5">
    <source>
        <dbReference type="PROSITE" id="PS51891"/>
    </source>
</evidence>
<evidence type="ECO:0000313" key="7">
    <source>
        <dbReference type="Proteomes" id="UP000053558"/>
    </source>
</evidence>
<dbReference type="Pfam" id="PF04828">
    <property type="entry name" value="GFA"/>
    <property type="match status" value="1"/>
</dbReference>
<dbReference type="PROSITE" id="PS51891">
    <property type="entry name" value="CENP_V_GFA"/>
    <property type="match status" value="1"/>
</dbReference>
<dbReference type="Proteomes" id="UP000053558">
    <property type="component" value="Unassembled WGS sequence"/>
</dbReference>
<dbReference type="EMBL" id="JH711578">
    <property type="protein sequence ID" value="EIW81588.1"/>
    <property type="molecule type" value="Genomic_DNA"/>
</dbReference>
<keyword evidence="3" id="KW-0862">Zinc</keyword>
<keyword evidence="7" id="KW-1185">Reference proteome</keyword>
<keyword evidence="4" id="KW-0456">Lyase</keyword>
<proteinExistence type="inferred from homology"/>